<evidence type="ECO:0000256" key="16">
    <source>
        <dbReference type="ARBA" id="ARBA00071870"/>
    </source>
</evidence>
<keyword evidence="10 18" id="KW-0378">Hydrolase</keyword>
<keyword evidence="4" id="KW-0997">Cell inner membrane</keyword>
<evidence type="ECO:0000256" key="8">
    <source>
        <dbReference type="ARBA" id="ARBA00022691"/>
    </source>
</evidence>
<reference evidence="22 23" key="1">
    <citation type="journal article" date="2013" name="Front. Microbiol.">
        <title>The genome of the endophytic bacterium H. frisingense GSF30(T) identifies diverse strategies in the Herbaspirillum genus to interact with plants.</title>
        <authorList>
            <person name="Straub D."/>
            <person name="Rothballer M."/>
            <person name="Hartmann A."/>
            <person name="Ludewig U."/>
        </authorList>
    </citation>
    <scope>NUCLEOTIDE SEQUENCE [LARGE SCALE GENOMIC DNA]</scope>
    <source>
        <strain evidence="22 23">GSF30</strain>
    </source>
</reference>
<comment type="subcellular location">
    <subcellularLocation>
        <location evidence="1">Cell inner membrane</location>
        <topology evidence="1">Multi-pass membrane protein</topology>
    </subcellularLocation>
    <subcellularLocation>
        <location evidence="18">Cell membrane</location>
        <topology evidence="18">Multi-pass membrane protein</topology>
    </subcellularLocation>
</comment>
<dbReference type="InterPro" id="IPR014032">
    <property type="entry name" value="Peptidase_A24A_bac"/>
</dbReference>
<keyword evidence="5 18" id="KW-0489">Methyltransferase</keyword>
<dbReference type="GO" id="GO:0032259">
    <property type="term" value="P:methylation"/>
    <property type="evidence" value="ECO:0007669"/>
    <property type="project" value="UniProtKB-KW"/>
</dbReference>
<comment type="catalytic activity">
    <reaction evidence="14 18">
        <text>Typically cleaves a -Gly-|-Phe- bond to release an N-terminal, basic peptide of 5-8 residues from type IV prepilin, and then N-methylates the new N-terminal amino group, the methyl donor being S-adenosyl-L-methionine.</text>
        <dbReference type="EC" id="3.4.23.43"/>
    </reaction>
</comment>
<comment type="similarity">
    <text evidence="2 17">Belongs to the peptidase A24 family.</text>
</comment>
<keyword evidence="11 19" id="KW-1133">Transmembrane helix</keyword>
<feature type="transmembrane region" description="Helical" evidence="19">
    <location>
        <begin position="133"/>
        <end position="155"/>
    </location>
</feature>
<dbReference type="Pfam" id="PF06750">
    <property type="entry name" value="A24_N_bact"/>
    <property type="match status" value="1"/>
</dbReference>
<evidence type="ECO:0000256" key="10">
    <source>
        <dbReference type="ARBA" id="ARBA00022801"/>
    </source>
</evidence>
<evidence type="ECO:0000256" key="6">
    <source>
        <dbReference type="ARBA" id="ARBA00022670"/>
    </source>
</evidence>
<evidence type="ECO:0000256" key="11">
    <source>
        <dbReference type="ARBA" id="ARBA00022989"/>
    </source>
</evidence>
<name>A0AAI9IBD2_9BURK</name>
<keyword evidence="3" id="KW-1003">Cell membrane</keyword>
<evidence type="ECO:0000256" key="19">
    <source>
        <dbReference type="SAM" id="Phobius"/>
    </source>
</evidence>
<gene>
    <name evidence="22" type="ORF">HFRIS_019733</name>
</gene>
<feature type="transmembrane region" description="Helical" evidence="19">
    <location>
        <begin position="14"/>
        <end position="34"/>
    </location>
</feature>
<feature type="domain" description="Prepilin type IV endopeptidase peptidase" evidence="20">
    <location>
        <begin position="137"/>
        <end position="245"/>
    </location>
</feature>
<dbReference type="GO" id="GO:0004190">
    <property type="term" value="F:aspartic-type endopeptidase activity"/>
    <property type="evidence" value="ECO:0007669"/>
    <property type="project" value="UniProtKB-EC"/>
</dbReference>
<evidence type="ECO:0000256" key="12">
    <source>
        <dbReference type="ARBA" id="ARBA00023136"/>
    </source>
</evidence>
<evidence type="ECO:0000256" key="4">
    <source>
        <dbReference type="ARBA" id="ARBA00022519"/>
    </source>
</evidence>
<dbReference type="PANTHER" id="PTHR30487:SF0">
    <property type="entry name" value="PREPILIN LEADER PEPTIDASE_N-METHYLTRANSFERASE-RELATED"/>
    <property type="match status" value="1"/>
</dbReference>
<evidence type="ECO:0000256" key="17">
    <source>
        <dbReference type="RuleBase" id="RU003793"/>
    </source>
</evidence>
<evidence type="ECO:0000256" key="2">
    <source>
        <dbReference type="ARBA" id="ARBA00005801"/>
    </source>
</evidence>
<keyword evidence="6 18" id="KW-0645">Protease</keyword>
<evidence type="ECO:0000313" key="22">
    <source>
        <dbReference type="EMBL" id="EOA02982.1"/>
    </source>
</evidence>
<protein>
    <recommendedName>
        <fullName evidence="16 18">Prepilin leader peptidase/N-methyltransferase</fullName>
        <ecNumber evidence="18">2.1.1.-</ecNumber>
        <ecNumber evidence="15 18">3.4.23.43</ecNumber>
    </recommendedName>
</protein>
<dbReference type="Pfam" id="PF01478">
    <property type="entry name" value="Peptidase_A24"/>
    <property type="match status" value="1"/>
</dbReference>
<evidence type="ECO:0000256" key="1">
    <source>
        <dbReference type="ARBA" id="ARBA00004429"/>
    </source>
</evidence>
<evidence type="ECO:0000256" key="14">
    <source>
        <dbReference type="ARBA" id="ARBA00050401"/>
    </source>
</evidence>
<dbReference type="EMBL" id="AEEC02000035">
    <property type="protein sequence ID" value="EOA02982.1"/>
    <property type="molecule type" value="Genomic_DNA"/>
</dbReference>
<keyword evidence="8" id="KW-0949">S-adenosyl-L-methionine</keyword>
<feature type="transmembrane region" description="Helical" evidence="19">
    <location>
        <begin position="176"/>
        <end position="200"/>
    </location>
</feature>
<proteinExistence type="inferred from homology"/>
<dbReference type="Gene3D" id="1.20.120.1220">
    <property type="match status" value="1"/>
</dbReference>
<evidence type="ECO:0000256" key="5">
    <source>
        <dbReference type="ARBA" id="ARBA00022603"/>
    </source>
</evidence>
<evidence type="ECO:0000256" key="7">
    <source>
        <dbReference type="ARBA" id="ARBA00022679"/>
    </source>
</evidence>
<keyword evidence="13 18" id="KW-0511">Multifunctional enzyme</keyword>
<sequence length="287" mass="31058">MHFLEAYALPGNPALAGLAALLGLLVGSFLNVVIHRLPIMMLRETANFVAMERGEALPHQDRYDLWLPHSACPHCARPLAPWHKLPVLSWVLLRGRCSFCQARISARYPLVELLTALLFALVAWRFGLGATGLAVMLCSAFLIALAFIDADTMLLPDDLTLPLLWLGLLVNLNHRLVALPDAVLGAAAGYGVLWLIFWIFKLATGKDGLGYGDFKLMAALGAWLGWQALPLVLLLASVMGALLGLALMVGGRHQRGQAIPFGPCLTGAGLLALLLDGTWLNLTHFAY</sequence>
<dbReference type="GO" id="GO:0006465">
    <property type="term" value="P:signal peptide processing"/>
    <property type="evidence" value="ECO:0007669"/>
    <property type="project" value="TreeGrafter"/>
</dbReference>
<dbReference type="InterPro" id="IPR010627">
    <property type="entry name" value="Prepilin_pept_A24_N"/>
</dbReference>
<evidence type="ECO:0000256" key="18">
    <source>
        <dbReference type="RuleBase" id="RU003794"/>
    </source>
</evidence>
<dbReference type="InterPro" id="IPR000045">
    <property type="entry name" value="Prepilin_IV_endopep_pep"/>
</dbReference>
<evidence type="ECO:0000256" key="15">
    <source>
        <dbReference type="ARBA" id="ARBA00067082"/>
    </source>
</evidence>
<evidence type="ECO:0000313" key="23">
    <source>
        <dbReference type="Proteomes" id="UP000006772"/>
    </source>
</evidence>
<evidence type="ECO:0000259" key="20">
    <source>
        <dbReference type="Pfam" id="PF01478"/>
    </source>
</evidence>
<dbReference type="InterPro" id="IPR050882">
    <property type="entry name" value="Prepilin_peptidase/N-MTase"/>
</dbReference>
<keyword evidence="9 18" id="KW-0812">Transmembrane</keyword>
<evidence type="ECO:0000256" key="3">
    <source>
        <dbReference type="ARBA" id="ARBA00022475"/>
    </source>
</evidence>
<dbReference type="Proteomes" id="UP000006772">
    <property type="component" value="Unassembled WGS sequence"/>
</dbReference>
<evidence type="ECO:0000256" key="13">
    <source>
        <dbReference type="ARBA" id="ARBA00023268"/>
    </source>
</evidence>
<dbReference type="PANTHER" id="PTHR30487">
    <property type="entry name" value="TYPE 4 PREPILIN-LIKE PROTEINS LEADER PEPTIDE-PROCESSING ENZYME"/>
    <property type="match status" value="1"/>
</dbReference>
<comment type="function">
    <text evidence="18">Plays an essential role in type IV pili and type II pseudopili formation by proteolytically removing the leader sequence from substrate proteins and subsequently monomethylating the alpha-amino group of the newly exposed N-terminal phenylalanine.</text>
</comment>
<keyword evidence="12 19" id="KW-0472">Membrane</keyword>
<keyword evidence="7 18" id="KW-0808">Transferase</keyword>
<feature type="transmembrane region" description="Helical" evidence="19">
    <location>
        <begin position="261"/>
        <end position="282"/>
    </location>
</feature>
<dbReference type="FunFam" id="1.20.120.1220:FF:000001">
    <property type="entry name" value="Type 4 prepilin-like proteins leader peptide-processing enzyme"/>
    <property type="match status" value="1"/>
</dbReference>
<dbReference type="EC" id="2.1.1.-" evidence="18"/>
<feature type="transmembrane region" description="Helical" evidence="19">
    <location>
        <begin position="220"/>
        <end position="249"/>
    </location>
</feature>
<evidence type="ECO:0000256" key="9">
    <source>
        <dbReference type="ARBA" id="ARBA00022692"/>
    </source>
</evidence>
<dbReference type="GO" id="GO:0005886">
    <property type="term" value="C:plasma membrane"/>
    <property type="evidence" value="ECO:0007669"/>
    <property type="project" value="UniProtKB-SubCell"/>
</dbReference>
<dbReference type="GO" id="GO:0008168">
    <property type="term" value="F:methyltransferase activity"/>
    <property type="evidence" value="ECO:0007669"/>
    <property type="project" value="UniProtKB-KW"/>
</dbReference>
<dbReference type="EC" id="3.4.23.43" evidence="15 18"/>
<dbReference type="RefSeq" id="WP_006713188.1">
    <property type="nucleotide sequence ID" value="NZ_AEEC02000035.1"/>
</dbReference>
<comment type="caution">
    <text evidence="22">The sequence shown here is derived from an EMBL/GenBank/DDBJ whole genome shotgun (WGS) entry which is preliminary data.</text>
</comment>
<dbReference type="AlphaFoldDB" id="A0AAI9IBD2"/>
<evidence type="ECO:0000259" key="21">
    <source>
        <dbReference type="Pfam" id="PF06750"/>
    </source>
</evidence>
<feature type="domain" description="Prepilin peptidase A24 N-terminal" evidence="21">
    <location>
        <begin position="21"/>
        <end position="126"/>
    </location>
</feature>
<accession>A0AAI9IBD2</accession>
<organism evidence="22 23">
    <name type="scientific">Herbaspirillum frisingense GSF30</name>
    <dbReference type="NCBI Taxonomy" id="864073"/>
    <lineage>
        <taxon>Bacteria</taxon>
        <taxon>Pseudomonadati</taxon>
        <taxon>Pseudomonadota</taxon>
        <taxon>Betaproteobacteria</taxon>
        <taxon>Burkholderiales</taxon>
        <taxon>Oxalobacteraceae</taxon>
        <taxon>Herbaspirillum</taxon>
    </lineage>
</organism>
<dbReference type="PRINTS" id="PR00864">
    <property type="entry name" value="PREPILNPTASE"/>
</dbReference>